<organism evidence="1 2">
    <name type="scientific">Halobacillus locisalis</name>
    <dbReference type="NCBI Taxonomy" id="220753"/>
    <lineage>
        <taxon>Bacteria</taxon>
        <taxon>Bacillati</taxon>
        <taxon>Bacillota</taxon>
        <taxon>Bacilli</taxon>
        <taxon>Bacillales</taxon>
        <taxon>Bacillaceae</taxon>
        <taxon>Halobacillus</taxon>
    </lineage>
</organism>
<accession>A0A838CTR1</accession>
<evidence type="ECO:0000313" key="1">
    <source>
        <dbReference type="EMBL" id="MBA2175334.1"/>
    </source>
</evidence>
<evidence type="ECO:0000313" key="2">
    <source>
        <dbReference type="Proteomes" id="UP000571017"/>
    </source>
</evidence>
<protein>
    <submittedName>
        <fullName evidence="1">Uncharacterized protein</fullName>
    </submittedName>
</protein>
<dbReference type="AlphaFoldDB" id="A0A838CTR1"/>
<sequence length="183" mass="21433">MKKKALIIIPFVLLAALLFYQSYKKHTYYTILDETLATNVERNMNYFFSYATLLDRMANPNVQRRTQEEIERSAWRFEVLVTEIETENTALIDAGVLPQSADIDGLEKKAEVIVASMEQYLKYEPDEIPVDLQETLDSQGEYLASIEAQIDFEDLKVEDIEGIFLQFDMHVGLMEEWQYKYYD</sequence>
<proteinExistence type="predicted"/>
<dbReference type="Proteomes" id="UP000571017">
    <property type="component" value="Unassembled WGS sequence"/>
</dbReference>
<name>A0A838CTR1_9BACI</name>
<dbReference type="EMBL" id="JACEFG010000002">
    <property type="protein sequence ID" value="MBA2175334.1"/>
    <property type="molecule type" value="Genomic_DNA"/>
</dbReference>
<comment type="caution">
    <text evidence="1">The sequence shown here is derived from an EMBL/GenBank/DDBJ whole genome shotgun (WGS) entry which is preliminary data.</text>
</comment>
<gene>
    <name evidence="1" type="ORF">H0266_10540</name>
</gene>
<reference evidence="1 2" key="1">
    <citation type="journal article" date="2004" name="Extremophiles">
        <title>Halobacillus locisalis sp. nov., a halophilic bacterium isolated from a marine solar saltern of the Yellow Sea in Korea.</title>
        <authorList>
            <person name="Yoon J.H."/>
            <person name="Kang K.H."/>
            <person name="Oh T.K."/>
            <person name="Park Y.H."/>
        </authorList>
    </citation>
    <scope>NUCLEOTIDE SEQUENCE [LARGE SCALE GENOMIC DNA]</scope>
    <source>
        <strain evidence="1 2">KCTC 3788</strain>
    </source>
</reference>
<keyword evidence="2" id="KW-1185">Reference proteome</keyword>
<dbReference type="RefSeq" id="WP_181472355.1">
    <property type="nucleotide sequence ID" value="NZ_JACEFG010000002.1"/>
</dbReference>